<evidence type="ECO:0000313" key="3">
    <source>
        <dbReference type="Proteomes" id="UP000005806"/>
    </source>
</evidence>
<sequence length="232" mass="26000">MLESFKYLLLITAVFLLSVINILLSNQFSEQDTNKTLRSCMSRDNELKMTGYTDGSGNYRSFSPQRIVIDHQRLMEKAKSSPPNLFLLNVVALSINPIEVDHAILLDIKDTLKLHGDIRRTGKEVDDCMVYHFTGDGLQFCTLREYCNDYYGNKNTHPVFSVDGICSDTSAARERLLKYAETSYSTLSSNCEHFAYDVLTGKKRSPQLFAALMGAAAVAVAGLFALRDDGNR</sequence>
<keyword evidence="1" id="KW-0472">Membrane</keyword>
<dbReference type="AlphaFoldDB" id="A0A822L7Z2"/>
<evidence type="ECO:0000313" key="2">
    <source>
        <dbReference type="EMBL" id="CCH92319.1"/>
    </source>
</evidence>
<protein>
    <recommendedName>
        <fullName evidence="4">LRAT domain-containing protein</fullName>
    </recommendedName>
</protein>
<dbReference type="Proteomes" id="UP000005806">
    <property type="component" value="Unassembled WGS sequence"/>
</dbReference>
<organism evidence="2 3">
    <name type="scientific">Microcystis aeruginosa PCC 9432</name>
    <dbReference type="NCBI Taxonomy" id="1160280"/>
    <lineage>
        <taxon>Bacteria</taxon>
        <taxon>Bacillati</taxon>
        <taxon>Cyanobacteriota</taxon>
        <taxon>Cyanophyceae</taxon>
        <taxon>Oscillatoriophycideae</taxon>
        <taxon>Chroococcales</taxon>
        <taxon>Microcystaceae</taxon>
        <taxon>Microcystis</taxon>
    </lineage>
</organism>
<evidence type="ECO:0000256" key="1">
    <source>
        <dbReference type="SAM" id="Phobius"/>
    </source>
</evidence>
<accession>A0A822L7Z2</accession>
<dbReference type="Gene3D" id="3.90.1720.10">
    <property type="entry name" value="endopeptidase domain like (from Nostoc punctiforme)"/>
    <property type="match status" value="1"/>
</dbReference>
<keyword evidence="1" id="KW-0812">Transmembrane</keyword>
<evidence type="ECO:0008006" key="4">
    <source>
        <dbReference type="Google" id="ProtNLM"/>
    </source>
</evidence>
<keyword evidence="1" id="KW-1133">Transmembrane helix</keyword>
<comment type="caution">
    <text evidence="2">The sequence shown here is derived from an EMBL/GenBank/DDBJ whole genome shotgun (WGS) entry which is preliminary data.</text>
</comment>
<reference evidence="2 3" key="1">
    <citation type="submission" date="2012-04" db="EMBL/GenBank/DDBJ databases">
        <authorList>
            <person name="Genoscope - CEA"/>
        </authorList>
    </citation>
    <scope>NUCLEOTIDE SEQUENCE [LARGE SCALE GENOMIC DNA]</scope>
    <source>
        <strain evidence="2 3">9432</strain>
    </source>
</reference>
<name>A0A822L7Z2_MICAE</name>
<feature type="transmembrane region" description="Helical" evidence="1">
    <location>
        <begin position="208"/>
        <end position="226"/>
    </location>
</feature>
<gene>
    <name evidence="2" type="ORF">MICCA_2170029</name>
</gene>
<dbReference type="EMBL" id="CAIH01000132">
    <property type="protein sequence ID" value="CCH92319.1"/>
    <property type="molecule type" value="Genomic_DNA"/>
</dbReference>
<proteinExistence type="predicted"/>